<keyword evidence="2" id="KW-0677">Repeat</keyword>
<dbReference type="SUPFAM" id="SSF47473">
    <property type="entry name" value="EF-hand"/>
    <property type="match status" value="1"/>
</dbReference>
<feature type="domain" description="Calponin-homology (CH)" evidence="5">
    <location>
        <begin position="380"/>
        <end position="489"/>
    </location>
</feature>
<dbReference type="PANTHER" id="PTHR19961:SF18">
    <property type="entry name" value="FI19014P1"/>
    <property type="match status" value="1"/>
</dbReference>
<dbReference type="Pfam" id="PF13499">
    <property type="entry name" value="EF-hand_7"/>
    <property type="match status" value="1"/>
</dbReference>
<dbReference type="InterPro" id="IPR011992">
    <property type="entry name" value="EF-hand-dom_pair"/>
</dbReference>
<dbReference type="GO" id="GO:0005884">
    <property type="term" value="C:actin filament"/>
    <property type="evidence" value="ECO:0007669"/>
    <property type="project" value="TreeGrafter"/>
</dbReference>
<dbReference type="EMBL" id="AJWJ01000104">
    <property type="protein sequence ID" value="KAF2075329.1"/>
    <property type="molecule type" value="Genomic_DNA"/>
</dbReference>
<feature type="domain" description="EF-hand" evidence="6">
    <location>
        <begin position="43"/>
        <end position="78"/>
    </location>
</feature>
<keyword evidence="4" id="KW-0009">Actin-binding</keyword>
<dbReference type="InterPro" id="IPR036872">
    <property type="entry name" value="CH_dom_sf"/>
</dbReference>
<dbReference type="InterPro" id="IPR018247">
    <property type="entry name" value="EF_Hand_1_Ca_BS"/>
</dbReference>
<dbReference type="PROSITE" id="PS50021">
    <property type="entry name" value="CH"/>
    <property type="match status" value="4"/>
</dbReference>
<dbReference type="InterPro" id="IPR001715">
    <property type="entry name" value="CH_dom"/>
</dbReference>
<dbReference type="Proteomes" id="UP000695562">
    <property type="component" value="Unassembled WGS sequence"/>
</dbReference>
<dbReference type="GO" id="GO:0051015">
    <property type="term" value="F:actin filament binding"/>
    <property type="evidence" value="ECO:0007669"/>
    <property type="project" value="InterPro"/>
</dbReference>
<feature type="domain" description="Calponin-homology (CH)" evidence="5">
    <location>
        <begin position="116"/>
        <end position="232"/>
    </location>
</feature>
<dbReference type="CDD" id="cd21298">
    <property type="entry name" value="CH_PLS_rpt3"/>
    <property type="match status" value="1"/>
</dbReference>
<dbReference type="CDD" id="cd21295">
    <property type="entry name" value="CH_PLS_rpt2"/>
    <property type="match status" value="1"/>
</dbReference>
<evidence type="ECO:0000259" key="6">
    <source>
        <dbReference type="PROSITE" id="PS50222"/>
    </source>
</evidence>
<dbReference type="InterPro" id="IPR039959">
    <property type="entry name" value="Fimbrin/Plastin"/>
</dbReference>
<evidence type="ECO:0000313" key="7">
    <source>
        <dbReference type="EMBL" id="KAF2075329.1"/>
    </source>
</evidence>
<dbReference type="FunFam" id="1.10.418.10:FF:000010">
    <property type="entry name" value="Plastin-3 isoform 1"/>
    <property type="match status" value="1"/>
</dbReference>
<dbReference type="GO" id="GO:0032432">
    <property type="term" value="C:actin filament bundle"/>
    <property type="evidence" value="ECO:0007669"/>
    <property type="project" value="TreeGrafter"/>
</dbReference>
<keyword evidence="1" id="KW-0479">Metal-binding</keyword>
<keyword evidence="8" id="KW-1185">Reference proteome</keyword>
<dbReference type="CDD" id="cd00051">
    <property type="entry name" value="EFh"/>
    <property type="match status" value="1"/>
</dbReference>
<dbReference type="PROSITE" id="PS00018">
    <property type="entry name" value="EF_HAND_1"/>
    <property type="match status" value="2"/>
</dbReference>
<feature type="domain" description="Calponin-homology (CH)" evidence="5">
    <location>
        <begin position="502"/>
        <end position="606"/>
    </location>
</feature>
<dbReference type="Pfam" id="PF00307">
    <property type="entry name" value="CH"/>
    <property type="match status" value="4"/>
</dbReference>
<dbReference type="PROSITE" id="PS50222">
    <property type="entry name" value="EF_HAND_2"/>
    <property type="match status" value="2"/>
</dbReference>
<name>A0A8J4V8R4_9MYCE</name>
<gene>
    <name evidence="7" type="ORF">CYY_003358</name>
</gene>
<accession>A0A8J4V8R4</accession>
<dbReference type="SMART" id="SM00033">
    <property type="entry name" value="CH"/>
    <property type="match status" value="4"/>
</dbReference>
<sequence length="608" mass="67025">MSGFNESDLVEFRKQFKQFDENGDGSISSIELQKVMTALGEKVTGLEVREMIKEVDTNGDGSIDFNEFVQVMAISKKLSANNSPAFASVVKKHNQVNTIGGYSGSTASGVQHSYSDEEKVAYIDWINNCLAKDSDLKGKLPISEEGDAFFKACHDGLLLCKLINDAVPETIDERVLNKKNLNTFRINENQVLCVNSAKAIGCNIVNIGATDLMEGRAHLIMGLTWQIIKIGLFARINLTNHPELYRLLQDGETIEDLLKLPVEEILLRWFNYHLAAAGHPRRVKNFGSDIKDSENYTVLLKQIAPANAGVDTRALNESSVDKRAAIVLENADKLGCKKFLKPRDIVNGNTKLNMAFVANLFNTHPALAPLEKPIEIIQETREEKTFRNWMNSLGVDPFVNHLYEGVCDGLALIQLFDKIYPGLVDHKRVNYPPYKAMGAEMKKIENCNYAVELGKNVKYSLVGIDGKNVYDKNKTPVLSILWQLMRGNLLAILNSLSKDGKPIADAEILAWTNSKLSGKKISSFKDGSLSNAVPILSVIEAITPGSIDQSLVATGTSEEESLLNAKLAISTGRKIGATIFALPEDIYEVKPKMILALFAGLMAVEMGK</sequence>
<dbReference type="PROSITE" id="PS00020">
    <property type="entry name" value="ACTININ_2"/>
    <property type="match status" value="1"/>
</dbReference>
<dbReference type="CDD" id="cd21301">
    <property type="entry name" value="CH_PLS_rpt4"/>
    <property type="match status" value="1"/>
</dbReference>
<feature type="domain" description="Calponin-homology (CH)" evidence="5">
    <location>
        <begin position="260"/>
        <end position="365"/>
    </location>
</feature>
<evidence type="ECO:0000259" key="5">
    <source>
        <dbReference type="PROSITE" id="PS50021"/>
    </source>
</evidence>
<protein>
    <recommendedName>
        <fullName evidence="9">Actin bundling protein</fullName>
    </recommendedName>
</protein>
<dbReference type="InterPro" id="IPR001589">
    <property type="entry name" value="Actinin_actin-bd_CS"/>
</dbReference>
<feature type="domain" description="EF-hand" evidence="6">
    <location>
        <begin position="7"/>
        <end position="42"/>
    </location>
</feature>
<dbReference type="GO" id="GO:0051639">
    <property type="term" value="P:actin filament network formation"/>
    <property type="evidence" value="ECO:0007669"/>
    <property type="project" value="TreeGrafter"/>
</dbReference>
<dbReference type="Gene3D" id="1.10.238.10">
    <property type="entry name" value="EF-hand"/>
    <property type="match status" value="1"/>
</dbReference>
<dbReference type="PROSITE" id="PS00019">
    <property type="entry name" value="ACTININ_1"/>
    <property type="match status" value="1"/>
</dbReference>
<dbReference type="SUPFAM" id="SSF47576">
    <property type="entry name" value="Calponin-homology domain, CH-domain"/>
    <property type="match status" value="1"/>
</dbReference>
<dbReference type="GO" id="GO:0005509">
    <property type="term" value="F:calcium ion binding"/>
    <property type="evidence" value="ECO:0007669"/>
    <property type="project" value="InterPro"/>
</dbReference>
<reference evidence="7" key="1">
    <citation type="submission" date="2020-01" db="EMBL/GenBank/DDBJ databases">
        <title>Development of genomics and gene disruption for Polysphondylium violaceum indicates a role for the polyketide synthase stlB in stalk morphogenesis.</title>
        <authorList>
            <person name="Narita B."/>
            <person name="Kawabe Y."/>
            <person name="Kin K."/>
            <person name="Saito T."/>
            <person name="Gibbs R."/>
            <person name="Kuspa A."/>
            <person name="Muzny D."/>
            <person name="Queller D."/>
            <person name="Richards S."/>
            <person name="Strassman J."/>
            <person name="Sucgang R."/>
            <person name="Worley K."/>
            <person name="Schaap P."/>
        </authorList>
    </citation>
    <scope>NUCLEOTIDE SEQUENCE</scope>
    <source>
        <strain evidence="7">QSvi11</strain>
    </source>
</reference>
<dbReference type="FunFam" id="1.10.418.10:FF:000016">
    <property type="entry name" value="Probable fimbrin"/>
    <property type="match status" value="1"/>
</dbReference>
<dbReference type="SMART" id="SM00054">
    <property type="entry name" value="EFh"/>
    <property type="match status" value="2"/>
</dbReference>
<dbReference type="InterPro" id="IPR002048">
    <property type="entry name" value="EF_hand_dom"/>
</dbReference>
<dbReference type="FunFam" id="1.10.238.10:FF:000263">
    <property type="entry name" value="plastin-1 isoform X2"/>
    <property type="match status" value="1"/>
</dbReference>
<dbReference type="GO" id="GO:0051017">
    <property type="term" value="P:actin filament bundle assembly"/>
    <property type="evidence" value="ECO:0007669"/>
    <property type="project" value="InterPro"/>
</dbReference>
<comment type="caution">
    <text evidence="7">The sequence shown here is derived from an EMBL/GenBank/DDBJ whole genome shotgun (WGS) entry which is preliminary data.</text>
</comment>
<dbReference type="Gene3D" id="1.10.418.10">
    <property type="entry name" value="Calponin-like domain"/>
    <property type="match status" value="4"/>
</dbReference>
<keyword evidence="3" id="KW-0106">Calcium</keyword>
<proteinExistence type="predicted"/>
<evidence type="ECO:0000256" key="2">
    <source>
        <dbReference type="ARBA" id="ARBA00022737"/>
    </source>
</evidence>
<evidence type="ECO:0000256" key="4">
    <source>
        <dbReference type="ARBA" id="ARBA00023203"/>
    </source>
</evidence>
<evidence type="ECO:0000256" key="3">
    <source>
        <dbReference type="ARBA" id="ARBA00022837"/>
    </source>
</evidence>
<dbReference type="OrthoDB" id="431378at2759"/>
<dbReference type="FunFam" id="1.10.418.10:FF:000042">
    <property type="entry name" value="Fimbrin, putative"/>
    <property type="match status" value="1"/>
</dbReference>
<dbReference type="PANTHER" id="PTHR19961">
    <property type="entry name" value="FIMBRIN/PLASTIN"/>
    <property type="match status" value="1"/>
</dbReference>
<evidence type="ECO:0000313" key="8">
    <source>
        <dbReference type="Proteomes" id="UP000695562"/>
    </source>
</evidence>
<evidence type="ECO:0008006" key="9">
    <source>
        <dbReference type="Google" id="ProtNLM"/>
    </source>
</evidence>
<dbReference type="GO" id="GO:0005737">
    <property type="term" value="C:cytoplasm"/>
    <property type="evidence" value="ECO:0007669"/>
    <property type="project" value="TreeGrafter"/>
</dbReference>
<dbReference type="AlphaFoldDB" id="A0A8J4V8R4"/>
<evidence type="ECO:0000256" key="1">
    <source>
        <dbReference type="ARBA" id="ARBA00022723"/>
    </source>
</evidence>
<organism evidence="7 8">
    <name type="scientific">Polysphondylium violaceum</name>
    <dbReference type="NCBI Taxonomy" id="133409"/>
    <lineage>
        <taxon>Eukaryota</taxon>
        <taxon>Amoebozoa</taxon>
        <taxon>Evosea</taxon>
        <taxon>Eumycetozoa</taxon>
        <taxon>Dictyostelia</taxon>
        <taxon>Dictyosteliales</taxon>
        <taxon>Dictyosteliaceae</taxon>
        <taxon>Polysphondylium</taxon>
    </lineage>
</organism>